<feature type="transmembrane region" description="Helical" evidence="1">
    <location>
        <begin position="249"/>
        <end position="265"/>
    </location>
</feature>
<accession>A0A7S2UAZ9</accession>
<keyword evidence="2" id="KW-0732">Signal</keyword>
<dbReference type="AlphaFoldDB" id="A0A7S2UAZ9"/>
<protein>
    <submittedName>
        <fullName evidence="3">Uncharacterized protein</fullName>
    </submittedName>
</protein>
<feature type="chain" id="PRO_5030554761" evidence="2">
    <location>
        <begin position="17"/>
        <end position="314"/>
    </location>
</feature>
<organism evidence="3">
    <name type="scientific">Attheya septentrionalis</name>
    <dbReference type="NCBI Taxonomy" id="420275"/>
    <lineage>
        <taxon>Eukaryota</taxon>
        <taxon>Sar</taxon>
        <taxon>Stramenopiles</taxon>
        <taxon>Ochrophyta</taxon>
        <taxon>Bacillariophyta</taxon>
        <taxon>Coscinodiscophyceae</taxon>
        <taxon>Chaetocerotophycidae</taxon>
        <taxon>Chaetocerotales</taxon>
        <taxon>Attheyaceae</taxon>
        <taxon>Attheya</taxon>
    </lineage>
</organism>
<feature type="transmembrane region" description="Helical" evidence="1">
    <location>
        <begin position="277"/>
        <end position="295"/>
    </location>
</feature>
<feature type="transmembrane region" description="Helical" evidence="1">
    <location>
        <begin position="189"/>
        <end position="212"/>
    </location>
</feature>
<evidence type="ECO:0000313" key="3">
    <source>
        <dbReference type="EMBL" id="CAD9814181.1"/>
    </source>
</evidence>
<keyword evidence="1" id="KW-0812">Transmembrane</keyword>
<name>A0A7S2UAZ9_9STRA</name>
<feature type="transmembrane region" description="Helical" evidence="1">
    <location>
        <begin position="224"/>
        <end position="243"/>
    </location>
</feature>
<gene>
    <name evidence="3" type="ORF">ASEP1449_LOCUS6006</name>
</gene>
<reference evidence="3" key="1">
    <citation type="submission" date="2021-01" db="EMBL/GenBank/DDBJ databases">
        <authorList>
            <person name="Corre E."/>
            <person name="Pelletier E."/>
            <person name="Niang G."/>
            <person name="Scheremetjew M."/>
            <person name="Finn R."/>
            <person name="Kale V."/>
            <person name="Holt S."/>
            <person name="Cochrane G."/>
            <person name="Meng A."/>
            <person name="Brown T."/>
            <person name="Cohen L."/>
        </authorList>
    </citation>
    <scope>NUCLEOTIDE SEQUENCE</scope>
    <source>
        <strain evidence="3">CCMP2084</strain>
    </source>
</reference>
<dbReference type="EMBL" id="HBHQ01008912">
    <property type="protein sequence ID" value="CAD9814181.1"/>
    <property type="molecule type" value="Transcribed_RNA"/>
</dbReference>
<sequence length="314" mass="35385">MVRILVLLVGVPVVNAFAPPTARAPFGALSKRRCTSNTHHHRNTNLLHPSSLYTDRKYNKSTTAREVVNGIQLADLLYDETSLAFDAWEWTANLGAPAALVAGAVLVTMSETRGEFAPRQSDRKWVRVAKQLTRLFLLSSFALEVISIFVSTVTGTVLLSHGAVAPVTKAIGYGSPLGLLKHHHEFEYLTIRIGFLQGLLNWLAAVALEIMIPKEKEPLCARRMNAFMTTCLFTIIFWIMAFYNHHLTFYGNYWHMLARYGLLFRRRFFCGQFRPMSLLYGPSSLLSIFLGWRAFNTPPDTDDVDDADEKKSTI</sequence>
<evidence type="ECO:0000256" key="2">
    <source>
        <dbReference type="SAM" id="SignalP"/>
    </source>
</evidence>
<keyword evidence="1" id="KW-0472">Membrane</keyword>
<feature type="transmembrane region" description="Helical" evidence="1">
    <location>
        <begin position="135"/>
        <end position="159"/>
    </location>
</feature>
<feature type="signal peptide" evidence="2">
    <location>
        <begin position="1"/>
        <end position="16"/>
    </location>
</feature>
<proteinExistence type="predicted"/>
<keyword evidence="1" id="KW-1133">Transmembrane helix</keyword>
<evidence type="ECO:0000256" key="1">
    <source>
        <dbReference type="SAM" id="Phobius"/>
    </source>
</evidence>